<feature type="domain" description="IraD/Gp25-like" evidence="1">
    <location>
        <begin position="28"/>
        <end position="113"/>
    </location>
</feature>
<dbReference type="PANTHER" id="PTHR38595:SF2">
    <property type="entry name" value="TYPE VI SECRETION SYSTEM BASEPLATE SUBUNIT TSSE"/>
    <property type="match status" value="1"/>
</dbReference>
<dbReference type="InterPro" id="IPR053176">
    <property type="entry name" value="T6SS_TssE1-like"/>
</dbReference>
<dbReference type="Proteomes" id="UP000320593">
    <property type="component" value="Unassembled WGS sequence"/>
</dbReference>
<evidence type="ECO:0000313" key="2">
    <source>
        <dbReference type="EMBL" id="TWI79545.1"/>
    </source>
</evidence>
<dbReference type="PANTHER" id="PTHR38595">
    <property type="entry name" value="CYTOPLASMIC PROTEIN-RELATED"/>
    <property type="match status" value="1"/>
</dbReference>
<proteinExistence type="predicted"/>
<dbReference type="Gene3D" id="3.10.450.40">
    <property type="match status" value="1"/>
</dbReference>
<dbReference type="EMBL" id="VLLF01000014">
    <property type="protein sequence ID" value="TWI79545.1"/>
    <property type="molecule type" value="Genomic_DNA"/>
</dbReference>
<evidence type="ECO:0000259" key="1">
    <source>
        <dbReference type="Pfam" id="PF04965"/>
    </source>
</evidence>
<dbReference type="SUPFAM" id="SSF160719">
    <property type="entry name" value="gpW/gp25-like"/>
    <property type="match status" value="1"/>
</dbReference>
<protein>
    <submittedName>
        <fullName evidence="2">Type VI secretion system lysozyme-like protein</fullName>
    </submittedName>
</protein>
<evidence type="ECO:0000313" key="3">
    <source>
        <dbReference type="Proteomes" id="UP000320593"/>
    </source>
</evidence>
<comment type="caution">
    <text evidence="2">The sequence shown here is derived from an EMBL/GenBank/DDBJ whole genome shotgun (WGS) entry which is preliminary data.</text>
</comment>
<dbReference type="RefSeq" id="WP_145347568.1">
    <property type="nucleotide sequence ID" value="NZ_SMLY01000058.1"/>
</dbReference>
<dbReference type="InterPro" id="IPR017737">
    <property type="entry name" value="TssE1-like"/>
</dbReference>
<dbReference type="AlphaFoldDB" id="A0A562SE19"/>
<gene>
    <name evidence="2" type="ORF">JM93_04316</name>
</gene>
<dbReference type="NCBIfam" id="TIGR03357">
    <property type="entry name" value="VI_zyme"/>
    <property type="match status" value="1"/>
</dbReference>
<accession>A0A562SE19</accession>
<dbReference type="Pfam" id="PF04965">
    <property type="entry name" value="GPW_gp25"/>
    <property type="match status" value="1"/>
</dbReference>
<dbReference type="InterPro" id="IPR007048">
    <property type="entry name" value="IraD/Gp25-like"/>
</dbReference>
<dbReference type="OrthoDB" id="119583at2"/>
<organism evidence="2 3">
    <name type="scientific">Roseibium hamelinense</name>
    <dbReference type="NCBI Taxonomy" id="150831"/>
    <lineage>
        <taxon>Bacteria</taxon>
        <taxon>Pseudomonadati</taxon>
        <taxon>Pseudomonadota</taxon>
        <taxon>Alphaproteobacteria</taxon>
        <taxon>Hyphomicrobiales</taxon>
        <taxon>Stappiaceae</taxon>
        <taxon>Roseibium</taxon>
    </lineage>
</organism>
<name>A0A562SE19_9HYPH</name>
<sequence>MPMSLFQRLEEDVKIDDFTSPDQAQGVLLDSILRDLSVLLNSMAGCCEIRPEYGLTDFNAVFQSHRDTAVELCRDIETQIEMFEPRLKNPKARIVDDPDRPLEFVFNVEAQLDYAGKTMRVRIDSVLDSNGKIRISA</sequence>
<keyword evidence="3" id="KW-1185">Reference proteome</keyword>
<reference evidence="2 3" key="1">
    <citation type="submission" date="2019-07" db="EMBL/GenBank/DDBJ databases">
        <title>Genomic Encyclopedia of Archaeal and Bacterial Type Strains, Phase II (KMG-II): from individual species to whole genera.</title>
        <authorList>
            <person name="Goeker M."/>
        </authorList>
    </citation>
    <scope>NUCLEOTIDE SEQUENCE [LARGE SCALE GENOMIC DNA]</scope>
    <source>
        <strain evidence="2 3">ATCC BAA-252</strain>
    </source>
</reference>